<feature type="transmembrane region" description="Helical" evidence="1">
    <location>
        <begin position="131"/>
        <end position="154"/>
    </location>
</feature>
<feature type="domain" description="Acyltransferase 3" evidence="2">
    <location>
        <begin position="6"/>
        <end position="334"/>
    </location>
</feature>
<feature type="transmembrane region" description="Helical" evidence="1">
    <location>
        <begin position="315"/>
        <end position="334"/>
    </location>
</feature>
<feature type="transmembrane region" description="Helical" evidence="1">
    <location>
        <begin position="12"/>
        <end position="29"/>
    </location>
</feature>
<gene>
    <name evidence="3" type="ORF">ACFOVU_18520</name>
</gene>
<proteinExistence type="predicted"/>
<sequence>MRRDHIDWLRNIGILFLFPFHTSRVFNDLESFYVKGDVNAPATLLVDLSYWFMPLLFLLAGMSSLYALRQRPARTYAGERFSRLLVPFVFGVLVVVPPQAYYAMRFHLGYQGGYGEFLWSYFTDFSGWSEYAGGISPAHLWFIAFLFVISMALLPLMRKVLASGYSPVWMRRRFAILLPFAPVAALSLLPDVAGKNILVFAAYFLLGFLIATDDAIGDLIEEHRRTYLVAALVTAAAVLAQIHVLGIRSGGPAHLLEHLACWPALLAMLGYAKRYLSRRSRLLAYFTPAAFPVYVLHQTYLVAVAYYVVQVTDRGAVPFTLIMVVSFALSLATYELIRRCAPARAAFGLPRLRGGPAPAADSAAGSGAR</sequence>
<dbReference type="GO" id="GO:0016746">
    <property type="term" value="F:acyltransferase activity"/>
    <property type="evidence" value="ECO:0007669"/>
    <property type="project" value="UniProtKB-KW"/>
</dbReference>
<feature type="transmembrane region" description="Helical" evidence="1">
    <location>
        <begin position="174"/>
        <end position="190"/>
    </location>
</feature>
<accession>A0ABV8FTG3</accession>
<evidence type="ECO:0000256" key="1">
    <source>
        <dbReference type="SAM" id="Phobius"/>
    </source>
</evidence>
<evidence type="ECO:0000259" key="2">
    <source>
        <dbReference type="Pfam" id="PF01757"/>
    </source>
</evidence>
<keyword evidence="1" id="KW-0472">Membrane</keyword>
<keyword evidence="3" id="KW-0808">Transferase</keyword>
<protein>
    <submittedName>
        <fullName evidence="3">Acyltransferase</fullName>
        <ecNumber evidence="3">2.3.1.-</ecNumber>
    </submittedName>
</protein>
<feature type="transmembrane region" description="Helical" evidence="1">
    <location>
        <begin position="283"/>
        <end position="309"/>
    </location>
</feature>
<keyword evidence="1" id="KW-1133">Transmembrane helix</keyword>
<dbReference type="PANTHER" id="PTHR36927:SF3">
    <property type="entry name" value="GLUCANS BIOSYNTHESIS PROTEIN C"/>
    <property type="match status" value="1"/>
</dbReference>
<comment type="caution">
    <text evidence="3">The sequence shown here is derived from an EMBL/GenBank/DDBJ whole genome shotgun (WGS) entry which is preliminary data.</text>
</comment>
<dbReference type="EC" id="2.3.1.-" evidence="3"/>
<feature type="transmembrane region" description="Helical" evidence="1">
    <location>
        <begin position="196"/>
        <end position="216"/>
    </location>
</feature>
<keyword evidence="3" id="KW-0012">Acyltransferase</keyword>
<keyword evidence="4" id="KW-1185">Reference proteome</keyword>
<dbReference type="PANTHER" id="PTHR36927">
    <property type="entry name" value="BLR4337 PROTEIN"/>
    <property type="match status" value="1"/>
</dbReference>
<evidence type="ECO:0000313" key="4">
    <source>
        <dbReference type="Proteomes" id="UP001595847"/>
    </source>
</evidence>
<reference evidence="4" key="1">
    <citation type="journal article" date="2019" name="Int. J. Syst. Evol. Microbiol.">
        <title>The Global Catalogue of Microorganisms (GCM) 10K type strain sequencing project: providing services to taxonomists for standard genome sequencing and annotation.</title>
        <authorList>
            <consortium name="The Broad Institute Genomics Platform"/>
            <consortium name="The Broad Institute Genome Sequencing Center for Infectious Disease"/>
            <person name="Wu L."/>
            <person name="Ma J."/>
        </authorList>
    </citation>
    <scope>NUCLEOTIDE SEQUENCE [LARGE SCALE GENOMIC DNA]</scope>
    <source>
        <strain evidence="4">TBRC 1826</strain>
    </source>
</reference>
<dbReference type="EMBL" id="JBHSBH010000012">
    <property type="protein sequence ID" value="MFC3997935.1"/>
    <property type="molecule type" value="Genomic_DNA"/>
</dbReference>
<feature type="transmembrane region" description="Helical" evidence="1">
    <location>
        <begin position="81"/>
        <end position="102"/>
    </location>
</feature>
<dbReference type="Pfam" id="PF01757">
    <property type="entry name" value="Acyl_transf_3"/>
    <property type="match status" value="1"/>
</dbReference>
<keyword evidence="1" id="KW-0812">Transmembrane</keyword>
<dbReference type="Proteomes" id="UP001595847">
    <property type="component" value="Unassembled WGS sequence"/>
</dbReference>
<dbReference type="InterPro" id="IPR050623">
    <property type="entry name" value="Glucan_succinyl_AcylTrfase"/>
</dbReference>
<dbReference type="RefSeq" id="WP_378535337.1">
    <property type="nucleotide sequence ID" value="NZ_JBHSBH010000012.1"/>
</dbReference>
<organism evidence="3 4">
    <name type="scientific">Nocardiopsis sediminis</name>
    <dbReference type="NCBI Taxonomy" id="1778267"/>
    <lineage>
        <taxon>Bacteria</taxon>
        <taxon>Bacillati</taxon>
        <taxon>Actinomycetota</taxon>
        <taxon>Actinomycetes</taxon>
        <taxon>Streptosporangiales</taxon>
        <taxon>Nocardiopsidaceae</taxon>
        <taxon>Nocardiopsis</taxon>
    </lineage>
</organism>
<feature type="transmembrane region" description="Helical" evidence="1">
    <location>
        <begin position="253"/>
        <end position="271"/>
    </location>
</feature>
<evidence type="ECO:0000313" key="3">
    <source>
        <dbReference type="EMBL" id="MFC3997935.1"/>
    </source>
</evidence>
<dbReference type="InterPro" id="IPR002656">
    <property type="entry name" value="Acyl_transf_3_dom"/>
</dbReference>
<feature type="transmembrane region" description="Helical" evidence="1">
    <location>
        <begin position="49"/>
        <end position="69"/>
    </location>
</feature>
<name>A0ABV8FTG3_9ACTN</name>
<feature type="transmembrane region" description="Helical" evidence="1">
    <location>
        <begin position="228"/>
        <end position="247"/>
    </location>
</feature>